<dbReference type="Proteomes" id="UP000234681">
    <property type="component" value="Chromosome 16"/>
</dbReference>
<accession>A6IWR0</accession>
<dbReference type="AlphaFoldDB" id="A6IWR0"/>
<dbReference type="EMBL" id="CH473970">
    <property type="protein sequence ID" value="EDM08812.1"/>
    <property type="molecule type" value="Genomic_DNA"/>
</dbReference>
<reference evidence="1 2" key="1">
    <citation type="submission" date="2005-09" db="EMBL/GenBank/DDBJ databases">
        <authorList>
            <person name="Mural R.J."/>
            <person name="Li P.W."/>
            <person name="Adams M.D."/>
            <person name="Amanatides P.G."/>
            <person name="Baden-Tillson H."/>
            <person name="Barnstead M."/>
            <person name="Chin S.H."/>
            <person name="Dew I."/>
            <person name="Evans C.A."/>
            <person name="Ferriera S."/>
            <person name="Flanigan M."/>
            <person name="Fosler C."/>
            <person name="Glodek A."/>
            <person name="Gu Z."/>
            <person name="Holt R.A."/>
            <person name="Jennings D."/>
            <person name="Kraft C.L."/>
            <person name="Lu F."/>
            <person name="Nguyen T."/>
            <person name="Nusskern D.R."/>
            <person name="Pfannkoch C.M."/>
            <person name="Sitter C."/>
            <person name="Sutton G.G."/>
            <person name="Venter J.C."/>
            <person name="Wang Z."/>
            <person name="Woodage T."/>
            <person name="Zheng X.H."/>
            <person name="Zhong F."/>
        </authorList>
    </citation>
    <scope>NUCLEOTIDE SEQUENCE [LARGE SCALE GENOMIC DNA]</scope>
    <source>
        <strain>BN</strain>
        <strain evidence="2">Sprague-Dawley</strain>
    </source>
</reference>
<gene>
    <name evidence="1" type="ORF">rCG_43270</name>
</gene>
<proteinExistence type="predicted"/>
<evidence type="ECO:0000313" key="1">
    <source>
        <dbReference type="EMBL" id="EDM08812.1"/>
    </source>
</evidence>
<protein>
    <submittedName>
        <fullName evidence="1">RCG43270</fullName>
    </submittedName>
</protein>
<name>A6IWR0_RAT</name>
<organism evidence="1 2">
    <name type="scientific">Rattus norvegicus</name>
    <name type="common">Rat</name>
    <dbReference type="NCBI Taxonomy" id="10116"/>
    <lineage>
        <taxon>Eukaryota</taxon>
        <taxon>Metazoa</taxon>
        <taxon>Chordata</taxon>
        <taxon>Craniata</taxon>
        <taxon>Vertebrata</taxon>
        <taxon>Euteleostomi</taxon>
        <taxon>Mammalia</taxon>
        <taxon>Eutheria</taxon>
        <taxon>Euarchontoglires</taxon>
        <taxon>Glires</taxon>
        <taxon>Rodentia</taxon>
        <taxon>Myomorpha</taxon>
        <taxon>Muroidea</taxon>
        <taxon>Muridae</taxon>
        <taxon>Murinae</taxon>
        <taxon>Rattus</taxon>
    </lineage>
</organism>
<sequence length="45" mass="4596">MRWPLSKPSVGGGYDVLLDAHFIPVSGLINLVCLFGGGPSPSAAV</sequence>
<evidence type="ECO:0000313" key="2">
    <source>
        <dbReference type="Proteomes" id="UP000234681"/>
    </source>
</evidence>